<gene>
    <name evidence="2" type="ordered locus">ECL_01707</name>
</gene>
<dbReference type="AlphaFoldDB" id="A0A0H3CHZ0"/>
<dbReference type="Proteomes" id="UP000002363">
    <property type="component" value="Chromosome"/>
</dbReference>
<dbReference type="KEGG" id="enc:ECL_01707"/>
<dbReference type="InterPro" id="IPR032494">
    <property type="entry name" value="Phage_TTP_N"/>
</dbReference>
<dbReference type="EnsemblBacteria" id="ADF61265">
    <property type="protein sequence ID" value="ADF61265"/>
    <property type="gene ID" value="ECL_01707"/>
</dbReference>
<dbReference type="RefSeq" id="WP_013096338.1">
    <property type="nucleotide sequence ID" value="NC_014121.1"/>
</dbReference>
<dbReference type="OrthoDB" id="5600775at2"/>
<dbReference type="eggNOG" id="COG5492">
    <property type="taxonomic scope" value="Bacteria"/>
</dbReference>
<dbReference type="Pfam" id="PF16461">
    <property type="entry name" value="Phage_TTP_12"/>
    <property type="match status" value="1"/>
</dbReference>
<dbReference type="InterPro" id="IPR008964">
    <property type="entry name" value="Invasin/intimin_cell_adhesion"/>
</dbReference>
<evidence type="ECO:0000313" key="2">
    <source>
        <dbReference type="EMBL" id="ADF61265.1"/>
    </source>
</evidence>
<evidence type="ECO:0000313" key="3">
    <source>
        <dbReference type="Proteomes" id="UP000002363"/>
    </source>
</evidence>
<protein>
    <submittedName>
        <fullName evidence="2">Gp13</fullName>
    </submittedName>
</protein>
<keyword evidence="3" id="KW-1185">Reference proteome</keyword>
<dbReference type="Gene3D" id="2.60.40.1080">
    <property type="match status" value="1"/>
</dbReference>
<sequence>MATPNPLAPTKGAGTTLWVYTGTGDPYANPLSDVDWLRLAKIKDLQPGELTAESEDDTYIDDENADWTSTMQGQKSAGETNLTLAWMPGDSGQQDLVNWFDEGTVRGYKIKYPNGVVDVFKGWVSSLGKTITSKEVMTRTAKITNNGKPSLAEDSGTAPIAVTGISLDKSTAAVAVAATTQLVVSVLPASASDKSFRVASSDPSKATVTVNGNTLTVTGVAAGTVEIIVMSNDGNFVAICKVTVS</sequence>
<dbReference type="Pfam" id="PF02368">
    <property type="entry name" value="Big_2"/>
    <property type="match status" value="1"/>
</dbReference>
<dbReference type="EMBL" id="CP001918">
    <property type="protein sequence ID" value="ADF61265.1"/>
    <property type="molecule type" value="Genomic_DNA"/>
</dbReference>
<dbReference type="PATRIC" id="fig|716541.4.peg.1915"/>
<accession>A0A0H3CHZ0</accession>
<feature type="domain" description="BIG2" evidence="1">
    <location>
        <begin position="161"/>
        <end position="241"/>
    </location>
</feature>
<proteinExistence type="predicted"/>
<dbReference type="SMART" id="SM00635">
    <property type="entry name" value="BID_2"/>
    <property type="match status" value="1"/>
</dbReference>
<reference evidence="2 3" key="1">
    <citation type="journal article" date="2010" name="J. Bacteriol.">
        <title>Complete genome sequence of Enterobacter cloacae subsp. cloacae type strain ATCC 13047.</title>
        <authorList>
            <person name="Ren Y."/>
            <person name="Ren Y."/>
            <person name="Zhou Z."/>
            <person name="Guo X."/>
            <person name="Li Y."/>
            <person name="Feng L."/>
            <person name="Wang L."/>
        </authorList>
    </citation>
    <scope>NUCLEOTIDE SEQUENCE [LARGE SCALE GENOMIC DNA]</scope>
    <source>
        <strain evidence="3">ATCC 13047 / DSM 30054 / NBRC 13535 / NCTC 10005 / WDCM 00083 / NCDC 279-56</strain>
    </source>
</reference>
<dbReference type="SUPFAM" id="SSF49373">
    <property type="entry name" value="Invasin/intimin cell-adhesion fragments"/>
    <property type="match status" value="1"/>
</dbReference>
<dbReference type="InterPro" id="IPR003343">
    <property type="entry name" value="Big_2"/>
</dbReference>
<dbReference type="STRING" id="716541.ECL_01707"/>
<name>A0A0H3CHZ0_ENTCC</name>
<dbReference type="HOGENOM" id="CLU_094897_0_0_6"/>
<evidence type="ECO:0000259" key="1">
    <source>
        <dbReference type="SMART" id="SM00635"/>
    </source>
</evidence>
<organism evidence="2 3">
    <name type="scientific">Enterobacter cloacae subsp. cloacae (strain ATCC 13047 / DSM 30054 / NBRC 13535 / NCTC 10005 / WDCM 00083 / NCDC 279-56)</name>
    <dbReference type="NCBI Taxonomy" id="716541"/>
    <lineage>
        <taxon>Bacteria</taxon>
        <taxon>Pseudomonadati</taxon>
        <taxon>Pseudomonadota</taxon>
        <taxon>Gammaproteobacteria</taxon>
        <taxon>Enterobacterales</taxon>
        <taxon>Enterobacteriaceae</taxon>
        <taxon>Enterobacter</taxon>
        <taxon>Enterobacter cloacae complex</taxon>
    </lineage>
</organism>
<dbReference type="Gene3D" id="4.10.410.40">
    <property type="match status" value="1"/>
</dbReference>